<proteinExistence type="predicted"/>
<evidence type="ECO:0000256" key="3">
    <source>
        <dbReference type="SAM" id="SignalP"/>
    </source>
</evidence>
<reference evidence="4 5" key="1">
    <citation type="submission" date="2019-05" db="EMBL/GenBank/DDBJ databases">
        <title>Mikania micrantha, genome provides insights into the molecular mechanism of rapid growth.</title>
        <authorList>
            <person name="Liu B."/>
        </authorList>
    </citation>
    <scope>NUCLEOTIDE SEQUENCE [LARGE SCALE GENOMIC DNA]</scope>
    <source>
        <strain evidence="4">NLD-2019</strain>
        <tissue evidence="4">Leaf</tissue>
    </source>
</reference>
<feature type="compositionally biased region" description="Basic and acidic residues" evidence="1">
    <location>
        <begin position="50"/>
        <end position="61"/>
    </location>
</feature>
<feature type="transmembrane region" description="Helical" evidence="2">
    <location>
        <begin position="70"/>
        <end position="92"/>
    </location>
</feature>
<organism evidence="4 5">
    <name type="scientific">Mikania micrantha</name>
    <name type="common">bitter vine</name>
    <dbReference type="NCBI Taxonomy" id="192012"/>
    <lineage>
        <taxon>Eukaryota</taxon>
        <taxon>Viridiplantae</taxon>
        <taxon>Streptophyta</taxon>
        <taxon>Embryophyta</taxon>
        <taxon>Tracheophyta</taxon>
        <taxon>Spermatophyta</taxon>
        <taxon>Magnoliopsida</taxon>
        <taxon>eudicotyledons</taxon>
        <taxon>Gunneridae</taxon>
        <taxon>Pentapetalae</taxon>
        <taxon>asterids</taxon>
        <taxon>campanulids</taxon>
        <taxon>Asterales</taxon>
        <taxon>Asteraceae</taxon>
        <taxon>Asteroideae</taxon>
        <taxon>Heliantheae alliance</taxon>
        <taxon>Eupatorieae</taxon>
        <taxon>Mikania</taxon>
    </lineage>
</organism>
<keyword evidence="3" id="KW-0732">Signal</keyword>
<dbReference type="Proteomes" id="UP000326396">
    <property type="component" value="Linkage Group LG5"/>
</dbReference>
<evidence type="ECO:0000313" key="5">
    <source>
        <dbReference type="Proteomes" id="UP000326396"/>
    </source>
</evidence>
<dbReference type="PANTHER" id="PTHR34558">
    <property type="entry name" value="EXPRESSED PROTEIN"/>
    <property type="match status" value="1"/>
</dbReference>
<protein>
    <submittedName>
        <fullName evidence="4">Uncharacterized protein</fullName>
    </submittedName>
</protein>
<feature type="region of interest" description="Disordered" evidence="1">
    <location>
        <begin position="33"/>
        <end position="70"/>
    </location>
</feature>
<dbReference type="OrthoDB" id="686454at2759"/>
<gene>
    <name evidence="4" type="ORF">E3N88_31290</name>
</gene>
<dbReference type="PANTHER" id="PTHR34558:SF4">
    <property type="entry name" value="TRANSMEMBRANE PROTEIN"/>
    <property type="match status" value="1"/>
</dbReference>
<name>A0A5N6MPW6_9ASTR</name>
<keyword evidence="2" id="KW-0812">Transmembrane</keyword>
<feature type="chain" id="PRO_5024348034" evidence="3">
    <location>
        <begin position="25"/>
        <end position="123"/>
    </location>
</feature>
<keyword evidence="2" id="KW-0472">Membrane</keyword>
<accession>A0A5N6MPW6</accession>
<keyword evidence="5" id="KW-1185">Reference proteome</keyword>
<keyword evidence="2" id="KW-1133">Transmembrane helix</keyword>
<dbReference type="EMBL" id="SZYD01000015">
    <property type="protein sequence ID" value="KAD3642066.1"/>
    <property type="molecule type" value="Genomic_DNA"/>
</dbReference>
<evidence type="ECO:0000256" key="2">
    <source>
        <dbReference type="SAM" id="Phobius"/>
    </source>
</evidence>
<evidence type="ECO:0000313" key="4">
    <source>
        <dbReference type="EMBL" id="KAD3642066.1"/>
    </source>
</evidence>
<sequence length="123" mass="13638">MGHYKTVLFCFFFAGILIFRPTAGRPIHRTIRTEVDSPSSAPAESPLGSEHNESDEQTVHTEKHHHSPGVAGGGVIIGGLATVTFAAVYCYIRVTRRRGDQHYKSFQFRFVTVNFGMVTGELK</sequence>
<dbReference type="AlphaFoldDB" id="A0A5N6MPW6"/>
<comment type="caution">
    <text evidence="4">The sequence shown here is derived from an EMBL/GenBank/DDBJ whole genome shotgun (WGS) entry which is preliminary data.</text>
</comment>
<feature type="signal peptide" evidence="3">
    <location>
        <begin position="1"/>
        <end position="24"/>
    </location>
</feature>
<evidence type="ECO:0000256" key="1">
    <source>
        <dbReference type="SAM" id="MobiDB-lite"/>
    </source>
</evidence>